<feature type="compositionally biased region" description="Polar residues" evidence="12">
    <location>
        <begin position="53"/>
        <end position="65"/>
    </location>
</feature>
<proteinExistence type="predicted"/>
<evidence type="ECO:0000256" key="3">
    <source>
        <dbReference type="ARBA" id="ARBA00022553"/>
    </source>
</evidence>
<evidence type="ECO:0000256" key="9">
    <source>
        <dbReference type="ARBA" id="ARBA00025940"/>
    </source>
</evidence>
<reference evidence="13" key="3">
    <citation type="submission" date="2025-09" db="UniProtKB">
        <authorList>
            <consortium name="Ensembl"/>
        </authorList>
    </citation>
    <scope>IDENTIFICATION</scope>
</reference>
<evidence type="ECO:0000313" key="13">
    <source>
        <dbReference type="Ensembl" id="ENSSHAP00000035555.1"/>
    </source>
</evidence>
<accession>A0A7N4V3A7</accession>
<evidence type="ECO:0000256" key="5">
    <source>
        <dbReference type="ARBA" id="ARBA00023125"/>
    </source>
</evidence>
<comment type="subcellular location">
    <subcellularLocation>
        <location evidence="1">Nucleus</location>
    </subcellularLocation>
</comment>
<organism evidence="13 14">
    <name type="scientific">Sarcophilus harrisii</name>
    <name type="common">Tasmanian devil</name>
    <name type="synonym">Sarcophilus laniarius</name>
    <dbReference type="NCBI Taxonomy" id="9305"/>
    <lineage>
        <taxon>Eukaryota</taxon>
        <taxon>Metazoa</taxon>
        <taxon>Chordata</taxon>
        <taxon>Craniata</taxon>
        <taxon>Vertebrata</taxon>
        <taxon>Euteleostomi</taxon>
        <taxon>Mammalia</taxon>
        <taxon>Metatheria</taxon>
        <taxon>Dasyuromorphia</taxon>
        <taxon>Dasyuridae</taxon>
        <taxon>Sarcophilus</taxon>
    </lineage>
</organism>
<dbReference type="Pfam" id="PF15333">
    <property type="entry name" value="TAF1D"/>
    <property type="match status" value="1"/>
</dbReference>
<name>A0A7N4V3A7_SARHA</name>
<dbReference type="InterPro" id="IPR027976">
    <property type="entry name" value="TAF1D"/>
</dbReference>
<dbReference type="PANTHER" id="PTHR14562:SF3">
    <property type="entry name" value="TATA BOX-BINDING PROTEIN-ASSOCIATED FACTOR RNA POLYMERASE I SUBUNIT D"/>
    <property type="match status" value="1"/>
</dbReference>
<sequence>GRRPRSFSRPRALRRLGSSLPCAEESPCDDSDSSSSLFKTQCDPISPKRRPRNLSTSIVIQSPAKTQLRDDSSESSSELEPFNLRVIFENWKKKKRRKRKYKPTGRPRGRPKGSFKAKQSLRIRPKKDLFRDKGFQFPLVESENGRKPLLWKKILGYEQAVARGFFNYIKEKKCESHLGEALKQLDVGEDLEKDFAVRKYKYLDDDGSISPIEEPNVEDSELNEPVECDIKLVENSCFIISTEFPKKVKTKMKNKVLKSKNDIREDNKDDEIDLATKKKNSMDKQKRNGIYIEELHD</sequence>
<evidence type="ECO:0000256" key="8">
    <source>
        <dbReference type="ARBA" id="ARBA00025110"/>
    </source>
</evidence>
<evidence type="ECO:0000256" key="4">
    <source>
        <dbReference type="ARBA" id="ARBA00023015"/>
    </source>
</evidence>
<reference evidence="13" key="2">
    <citation type="submission" date="2025-08" db="UniProtKB">
        <authorList>
            <consortium name="Ensembl"/>
        </authorList>
    </citation>
    <scope>IDENTIFICATION</scope>
</reference>
<dbReference type="GO" id="GO:0006355">
    <property type="term" value="P:regulation of DNA-templated transcription"/>
    <property type="evidence" value="ECO:0007669"/>
    <property type="project" value="InterPro"/>
</dbReference>
<comment type="subunit">
    <text evidence="9">Component of the transcription factor SL1/TIF-IB complex, composed of TBP and at least TAF1A, TAF1B, TAF1C and TAF1D. Interacts with UBTF.</text>
</comment>
<evidence type="ECO:0000313" key="14">
    <source>
        <dbReference type="Proteomes" id="UP000007648"/>
    </source>
</evidence>
<keyword evidence="6" id="KW-0804">Transcription</keyword>
<dbReference type="GO" id="GO:0005668">
    <property type="term" value="C:RNA polymerase transcription factor SL1 complex"/>
    <property type="evidence" value="ECO:0007669"/>
    <property type="project" value="InterPro"/>
</dbReference>
<dbReference type="AlphaFoldDB" id="A0A7N4V3A7"/>
<evidence type="ECO:0000256" key="12">
    <source>
        <dbReference type="SAM" id="MobiDB-lite"/>
    </source>
</evidence>
<evidence type="ECO:0000256" key="7">
    <source>
        <dbReference type="ARBA" id="ARBA00023242"/>
    </source>
</evidence>
<dbReference type="Proteomes" id="UP000007648">
    <property type="component" value="Unassembled WGS sequence"/>
</dbReference>
<dbReference type="PANTHER" id="PTHR14562">
    <property type="entry name" value="TATA BOX-BINDING PROTEIN ASSOCIATED FACTOR RNA POLYMERASE I SUBUNIT D"/>
    <property type="match status" value="1"/>
</dbReference>
<comment type="function">
    <text evidence="8">Component of the transcription factor SL1/TIF-IB complex, which is involved in the assembly of the PIC (preinitiation complex) during RNA polymerase I-dependent transcription. The rate of PIC formation probably is primarily dependent on the rate of association of SL1/TIF-IB with the rDNA promoter. SL1/TIF-IB is involved in stabilization of nucleolar transcription factor 1/UBTF on rDNA. Formation of SL1/TIF-IB excludes the association of TBP with TFIID subunits.</text>
</comment>
<dbReference type="GeneTree" id="ENSGT00390000009061"/>
<reference evidence="13 14" key="1">
    <citation type="journal article" date="2011" name="Proc. Natl. Acad. Sci. U.S.A.">
        <title>Genetic diversity and population structure of the endangered marsupial Sarcophilus harrisii (Tasmanian devil).</title>
        <authorList>
            <person name="Miller W."/>
            <person name="Hayes V.M."/>
            <person name="Ratan A."/>
            <person name="Petersen D.C."/>
            <person name="Wittekindt N.E."/>
            <person name="Miller J."/>
            <person name="Walenz B."/>
            <person name="Knight J."/>
            <person name="Qi J."/>
            <person name="Zhao F."/>
            <person name="Wang Q."/>
            <person name="Bedoya-Reina O.C."/>
            <person name="Katiyar N."/>
            <person name="Tomsho L.P."/>
            <person name="Kasson L.M."/>
            <person name="Hardie R.A."/>
            <person name="Woodbridge P."/>
            <person name="Tindall E.A."/>
            <person name="Bertelsen M.F."/>
            <person name="Dixon D."/>
            <person name="Pyecroft S."/>
            <person name="Helgen K.M."/>
            <person name="Lesk A.M."/>
            <person name="Pringle T.H."/>
            <person name="Patterson N."/>
            <person name="Zhang Y."/>
            <person name="Kreiss A."/>
            <person name="Woods G.M."/>
            <person name="Jones M.E."/>
            <person name="Schuster S.C."/>
        </authorList>
    </citation>
    <scope>NUCLEOTIDE SEQUENCE [LARGE SCALE GENOMIC DNA]</scope>
</reference>
<evidence type="ECO:0000256" key="2">
    <source>
        <dbReference type="ARBA" id="ARBA00018992"/>
    </source>
</evidence>
<feature type="region of interest" description="Disordered" evidence="12">
    <location>
        <begin position="95"/>
        <end position="118"/>
    </location>
</feature>
<evidence type="ECO:0000256" key="11">
    <source>
        <dbReference type="ARBA" id="ARBA00032499"/>
    </source>
</evidence>
<dbReference type="FunCoup" id="A0A7N4V3A7">
    <property type="interactions" value="1280"/>
</dbReference>
<keyword evidence="5" id="KW-0238">DNA-binding</keyword>
<feature type="compositionally biased region" description="Basic residues" evidence="12">
    <location>
        <begin position="1"/>
        <end position="14"/>
    </location>
</feature>
<feature type="region of interest" description="Disordered" evidence="12">
    <location>
        <begin position="1"/>
        <end position="76"/>
    </location>
</feature>
<feature type="compositionally biased region" description="Basic and acidic residues" evidence="12">
    <location>
        <begin position="274"/>
        <end position="286"/>
    </location>
</feature>
<dbReference type="GO" id="GO:0005654">
    <property type="term" value="C:nucleoplasm"/>
    <property type="evidence" value="ECO:0007669"/>
    <property type="project" value="TreeGrafter"/>
</dbReference>
<keyword evidence="4" id="KW-0805">Transcription regulation</keyword>
<dbReference type="GO" id="GO:0003677">
    <property type="term" value="F:DNA binding"/>
    <property type="evidence" value="ECO:0007669"/>
    <property type="project" value="UniProtKB-KW"/>
</dbReference>
<dbReference type="Ensembl" id="ENSSHAT00000037389.1">
    <property type="protein sequence ID" value="ENSSHAP00000035555.1"/>
    <property type="gene ID" value="ENSSHAG00000005874.2"/>
</dbReference>
<evidence type="ECO:0000256" key="1">
    <source>
        <dbReference type="ARBA" id="ARBA00004123"/>
    </source>
</evidence>
<protein>
    <recommendedName>
        <fullName evidence="2">TATA box-binding protein-associated factor RNA polymerase I subunit D</fullName>
    </recommendedName>
    <alternativeName>
        <fullName evidence="11">TATA box-binding protein-associated factor 1D</fullName>
    </alternativeName>
    <alternativeName>
        <fullName evidence="10">Transcription initiation factor SL1/TIF-IB subunit D</fullName>
    </alternativeName>
</protein>
<keyword evidence="14" id="KW-1185">Reference proteome</keyword>
<keyword evidence="7" id="KW-0539">Nucleus</keyword>
<gene>
    <name evidence="13" type="primary">TAF1D</name>
</gene>
<evidence type="ECO:0000256" key="10">
    <source>
        <dbReference type="ARBA" id="ARBA00030353"/>
    </source>
</evidence>
<keyword evidence="3" id="KW-0597">Phosphoprotein</keyword>
<feature type="region of interest" description="Disordered" evidence="12">
    <location>
        <begin position="267"/>
        <end position="297"/>
    </location>
</feature>
<dbReference type="InParanoid" id="A0A7N4V3A7"/>
<evidence type="ECO:0000256" key="6">
    <source>
        <dbReference type="ARBA" id="ARBA00023163"/>
    </source>
</evidence>